<gene>
    <name evidence="2" type="ORF">AVEN_209067_1</name>
</gene>
<sequence>MKRVIDSVTERRQREAEKRQRNAEKRQRKPRKGCNEKPRNGNEKPKKMKQNLKLKSKLALLEKQLEIERIKNHSREIKNCVPRSYPNLELELRGTSGNSSDPLSIPDISEEEEMISKGHRQRESDRSNREGLVHFTGFPNINEILSCVPVIRGHTTQGNQGIVHKGTVDNKCGNYHSSVSDTQVAGKSNPVAKDVRLTGVERSSENQTKNWLSESGTIMDEATRSTADD</sequence>
<evidence type="ECO:0000313" key="3">
    <source>
        <dbReference type="Proteomes" id="UP000499080"/>
    </source>
</evidence>
<feature type="compositionally biased region" description="Basic and acidic residues" evidence="1">
    <location>
        <begin position="33"/>
        <end position="45"/>
    </location>
</feature>
<dbReference type="Proteomes" id="UP000499080">
    <property type="component" value="Unassembled WGS sequence"/>
</dbReference>
<evidence type="ECO:0000313" key="2">
    <source>
        <dbReference type="EMBL" id="GBO09201.1"/>
    </source>
</evidence>
<feature type="compositionally biased region" description="Basic and acidic residues" evidence="1">
    <location>
        <begin position="1"/>
        <end position="25"/>
    </location>
</feature>
<feature type="region of interest" description="Disordered" evidence="1">
    <location>
        <begin position="1"/>
        <end position="53"/>
    </location>
</feature>
<keyword evidence="3" id="KW-1185">Reference proteome</keyword>
<organism evidence="2 3">
    <name type="scientific">Araneus ventricosus</name>
    <name type="common">Orbweaver spider</name>
    <name type="synonym">Epeira ventricosa</name>
    <dbReference type="NCBI Taxonomy" id="182803"/>
    <lineage>
        <taxon>Eukaryota</taxon>
        <taxon>Metazoa</taxon>
        <taxon>Ecdysozoa</taxon>
        <taxon>Arthropoda</taxon>
        <taxon>Chelicerata</taxon>
        <taxon>Arachnida</taxon>
        <taxon>Araneae</taxon>
        <taxon>Araneomorphae</taxon>
        <taxon>Entelegynae</taxon>
        <taxon>Araneoidea</taxon>
        <taxon>Araneidae</taxon>
        <taxon>Araneus</taxon>
    </lineage>
</organism>
<protein>
    <submittedName>
        <fullName evidence="2">Uncharacterized protein</fullName>
    </submittedName>
</protein>
<feature type="region of interest" description="Disordered" evidence="1">
    <location>
        <begin position="200"/>
        <end position="229"/>
    </location>
</feature>
<feature type="compositionally biased region" description="Polar residues" evidence="1">
    <location>
        <begin position="205"/>
        <end position="216"/>
    </location>
</feature>
<reference evidence="2 3" key="1">
    <citation type="journal article" date="2019" name="Sci. Rep.">
        <title>Orb-weaving spider Araneus ventricosus genome elucidates the spidroin gene catalogue.</title>
        <authorList>
            <person name="Kono N."/>
            <person name="Nakamura H."/>
            <person name="Ohtoshi R."/>
            <person name="Moran D.A.P."/>
            <person name="Shinohara A."/>
            <person name="Yoshida Y."/>
            <person name="Fujiwara M."/>
            <person name="Mori M."/>
            <person name="Tomita M."/>
            <person name="Arakawa K."/>
        </authorList>
    </citation>
    <scope>NUCLEOTIDE SEQUENCE [LARGE SCALE GENOMIC DNA]</scope>
</reference>
<evidence type="ECO:0000256" key="1">
    <source>
        <dbReference type="SAM" id="MobiDB-lite"/>
    </source>
</evidence>
<dbReference type="AlphaFoldDB" id="A0A4Y2UAY5"/>
<comment type="caution">
    <text evidence="2">The sequence shown here is derived from an EMBL/GenBank/DDBJ whole genome shotgun (WGS) entry which is preliminary data.</text>
</comment>
<proteinExistence type="predicted"/>
<accession>A0A4Y2UAY5</accession>
<name>A0A4Y2UAY5_ARAVE</name>
<dbReference type="EMBL" id="BGPR01034721">
    <property type="protein sequence ID" value="GBO09201.1"/>
    <property type="molecule type" value="Genomic_DNA"/>
</dbReference>